<dbReference type="EMBL" id="JBDFQZ010000002">
    <property type="protein sequence ID" value="KAK9749988.1"/>
    <property type="molecule type" value="Genomic_DNA"/>
</dbReference>
<dbReference type="Proteomes" id="UP001443914">
    <property type="component" value="Unassembled WGS sequence"/>
</dbReference>
<organism evidence="2 3">
    <name type="scientific">Saponaria officinalis</name>
    <name type="common">Common soapwort</name>
    <name type="synonym">Lychnis saponaria</name>
    <dbReference type="NCBI Taxonomy" id="3572"/>
    <lineage>
        <taxon>Eukaryota</taxon>
        <taxon>Viridiplantae</taxon>
        <taxon>Streptophyta</taxon>
        <taxon>Embryophyta</taxon>
        <taxon>Tracheophyta</taxon>
        <taxon>Spermatophyta</taxon>
        <taxon>Magnoliopsida</taxon>
        <taxon>eudicotyledons</taxon>
        <taxon>Gunneridae</taxon>
        <taxon>Pentapetalae</taxon>
        <taxon>Caryophyllales</taxon>
        <taxon>Caryophyllaceae</taxon>
        <taxon>Caryophylleae</taxon>
        <taxon>Saponaria</taxon>
    </lineage>
</organism>
<gene>
    <name evidence="2" type="ORF">RND81_02G164200</name>
</gene>
<evidence type="ECO:0000313" key="2">
    <source>
        <dbReference type="EMBL" id="KAK9749988.1"/>
    </source>
</evidence>
<accession>A0AAW1MU19</accession>
<proteinExistence type="predicted"/>
<evidence type="ECO:0000313" key="3">
    <source>
        <dbReference type="Proteomes" id="UP001443914"/>
    </source>
</evidence>
<dbReference type="AlphaFoldDB" id="A0AAW1MU19"/>
<name>A0AAW1MU19_SAPOF</name>
<evidence type="ECO:0008006" key="4">
    <source>
        <dbReference type="Google" id="ProtNLM"/>
    </source>
</evidence>
<dbReference type="InterPro" id="IPR036397">
    <property type="entry name" value="RNaseH_sf"/>
</dbReference>
<dbReference type="PANTHER" id="PTHR47169:SF2">
    <property type="entry name" value="OS01G0541250 PROTEIN"/>
    <property type="match status" value="1"/>
</dbReference>
<evidence type="ECO:0000256" key="1">
    <source>
        <dbReference type="SAM" id="MobiDB-lite"/>
    </source>
</evidence>
<sequence length="439" mass="50314">MHLNYSDGKLKHGIEGEIANRYGVSRFTIQRIWKVVQAAIIAEVNPNLKPLFKGAKPLDIDLNKVRTIPLRKRQNMYRLGKAIGCPESTIQRLVKKEKIRAHSNAIKPFLTDENMKARVKFVLSKILPGSVPRNPTFECMYNYVHINEKWFYMSRTDQKYYLLPDEDEPHRTCKSKRYIAKIIFMAAVARPRYGDDGVCLFDGKIGIFSFTEIVPAKRASKNRPKGVLETKAIESITKQVIKQCIINEIIPAIKQKWPANTNNNIIIQQDNAKPHISNNDPDFQEVANSDGFHISIQCQPSNSQDLNVNDLGFFRVIQTLKHEEAPTKVIKLVDAVIKAFDETNHKTLNYVWLSLMYCMNEILIDNGNNKYKLPHVGKRRLARLGILPTQVIPNKDVILARIEEQIKTLIDLNIPSQEENAATQDLREEENAWCDDQNA</sequence>
<dbReference type="PANTHER" id="PTHR47169">
    <property type="entry name" value="OS01G0541250 PROTEIN"/>
    <property type="match status" value="1"/>
</dbReference>
<reference evidence="2" key="1">
    <citation type="submission" date="2024-03" db="EMBL/GenBank/DDBJ databases">
        <title>WGS assembly of Saponaria officinalis var. Norfolk2.</title>
        <authorList>
            <person name="Jenkins J."/>
            <person name="Shu S."/>
            <person name="Grimwood J."/>
            <person name="Barry K."/>
            <person name="Goodstein D."/>
            <person name="Schmutz J."/>
            <person name="Leebens-Mack J."/>
            <person name="Osbourn A."/>
        </authorList>
    </citation>
    <scope>NUCLEOTIDE SEQUENCE [LARGE SCALE GENOMIC DNA]</scope>
    <source>
        <strain evidence="2">JIC</strain>
    </source>
</reference>
<comment type="caution">
    <text evidence="2">The sequence shown here is derived from an EMBL/GenBank/DDBJ whole genome shotgun (WGS) entry which is preliminary data.</text>
</comment>
<feature type="region of interest" description="Disordered" evidence="1">
    <location>
        <begin position="420"/>
        <end position="439"/>
    </location>
</feature>
<dbReference type="Gene3D" id="3.30.420.10">
    <property type="entry name" value="Ribonuclease H-like superfamily/Ribonuclease H"/>
    <property type="match status" value="1"/>
</dbReference>
<dbReference type="GO" id="GO:0003676">
    <property type="term" value="F:nucleic acid binding"/>
    <property type="evidence" value="ECO:0007669"/>
    <property type="project" value="InterPro"/>
</dbReference>
<keyword evidence="3" id="KW-1185">Reference proteome</keyword>
<protein>
    <recommendedName>
        <fullName evidence="4">Transposase</fullName>
    </recommendedName>
</protein>